<proteinExistence type="predicted"/>
<protein>
    <submittedName>
        <fullName evidence="5">Cd(II)/Pb(II)-responsive transcriptional regulator</fullName>
    </submittedName>
</protein>
<keyword evidence="2" id="KW-0238">DNA-binding</keyword>
<evidence type="ECO:0000313" key="6">
    <source>
        <dbReference type="Proteomes" id="UP001595556"/>
    </source>
</evidence>
<comment type="caution">
    <text evidence="5">The sequence shown here is derived from an EMBL/GenBank/DDBJ whole genome shotgun (WGS) entry which is preliminary data.</text>
</comment>
<dbReference type="SMART" id="SM00422">
    <property type="entry name" value="HTH_MERR"/>
    <property type="match status" value="1"/>
</dbReference>
<evidence type="ECO:0000259" key="4">
    <source>
        <dbReference type="PROSITE" id="PS50937"/>
    </source>
</evidence>
<dbReference type="Pfam" id="PF00376">
    <property type="entry name" value="MerR"/>
    <property type="match status" value="1"/>
</dbReference>
<dbReference type="RefSeq" id="WP_414859642.1">
    <property type="nucleotide sequence ID" value="NZ_CP180191.1"/>
</dbReference>
<dbReference type="EMBL" id="JBHRTI010000003">
    <property type="protein sequence ID" value="MFC3146932.1"/>
    <property type="molecule type" value="Genomic_DNA"/>
</dbReference>
<dbReference type="PRINTS" id="PR00040">
    <property type="entry name" value="HTHMERR"/>
</dbReference>
<dbReference type="Pfam" id="PF09278">
    <property type="entry name" value="MerR-DNA-bind"/>
    <property type="match status" value="1"/>
</dbReference>
<dbReference type="InterPro" id="IPR009061">
    <property type="entry name" value="DNA-bd_dom_put_sf"/>
</dbReference>
<dbReference type="PANTHER" id="PTHR30204:SF92">
    <property type="entry name" value="HTH-TYPE TRANSCRIPTIONAL REGULATOR ZNTR"/>
    <property type="match status" value="1"/>
</dbReference>
<evidence type="ECO:0000256" key="1">
    <source>
        <dbReference type="ARBA" id="ARBA00023015"/>
    </source>
</evidence>
<keyword evidence="3" id="KW-0804">Transcription</keyword>
<accession>A0ABV7H4I7</accession>
<evidence type="ECO:0000256" key="3">
    <source>
        <dbReference type="ARBA" id="ARBA00023163"/>
    </source>
</evidence>
<dbReference type="SUPFAM" id="SSF46955">
    <property type="entry name" value="Putative DNA-binding domain"/>
    <property type="match status" value="1"/>
</dbReference>
<evidence type="ECO:0000256" key="2">
    <source>
        <dbReference type="ARBA" id="ARBA00023125"/>
    </source>
</evidence>
<gene>
    <name evidence="5" type="primary">cadR</name>
    <name evidence="5" type="ORF">ACFOEN_04655</name>
</gene>
<feature type="domain" description="HTH merR-type" evidence="4">
    <location>
        <begin position="9"/>
        <end position="78"/>
    </location>
</feature>
<dbReference type="NCBIfam" id="TIGR02047">
    <property type="entry name" value="CadR-PbrR"/>
    <property type="match status" value="1"/>
</dbReference>
<dbReference type="PROSITE" id="PS50937">
    <property type="entry name" value="HTH_MERR_2"/>
    <property type="match status" value="1"/>
</dbReference>
<reference evidence="6" key="1">
    <citation type="journal article" date="2019" name="Int. J. Syst. Evol. Microbiol.">
        <title>The Global Catalogue of Microorganisms (GCM) 10K type strain sequencing project: providing services to taxonomists for standard genome sequencing and annotation.</title>
        <authorList>
            <consortium name="The Broad Institute Genomics Platform"/>
            <consortium name="The Broad Institute Genome Sequencing Center for Infectious Disease"/>
            <person name="Wu L."/>
            <person name="Ma J."/>
        </authorList>
    </citation>
    <scope>NUCLEOTIDE SEQUENCE [LARGE SCALE GENOMIC DNA]</scope>
    <source>
        <strain evidence="6">KCTC 52168</strain>
    </source>
</reference>
<organism evidence="5 6">
    <name type="scientific">Piscinibacterium candidicorallinum</name>
    <dbReference type="NCBI Taxonomy" id="1793872"/>
    <lineage>
        <taxon>Bacteria</taxon>
        <taxon>Pseudomonadati</taxon>
        <taxon>Pseudomonadota</taxon>
        <taxon>Betaproteobacteria</taxon>
        <taxon>Burkholderiales</taxon>
        <taxon>Piscinibacterium</taxon>
    </lineage>
</organism>
<dbReference type="InterPro" id="IPR047057">
    <property type="entry name" value="MerR_fam"/>
</dbReference>
<dbReference type="Gene3D" id="1.10.1660.10">
    <property type="match status" value="1"/>
</dbReference>
<dbReference type="CDD" id="cd04784">
    <property type="entry name" value="HTH_CadR-PbrR"/>
    <property type="match status" value="1"/>
</dbReference>
<keyword evidence="1" id="KW-0805">Transcription regulation</keyword>
<evidence type="ECO:0000313" key="5">
    <source>
        <dbReference type="EMBL" id="MFC3146932.1"/>
    </source>
</evidence>
<dbReference type="InterPro" id="IPR000551">
    <property type="entry name" value="MerR-type_HTH_dom"/>
</dbReference>
<name>A0ABV7H4I7_9BURK</name>
<dbReference type="InterPro" id="IPR015358">
    <property type="entry name" value="Tscrpt_reg_MerR_DNA-bd"/>
</dbReference>
<dbReference type="InterPro" id="IPR011791">
    <property type="entry name" value="CadR-PbrR"/>
</dbReference>
<keyword evidence="6" id="KW-1185">Reference proteome</keyword>
<dbReference type="PANTHER" id="PTHR30204">
    <property type="entry name" value="REDOX-CYCLING DRUG-SENSING TRANSCRIPTIONAL ACTIVATOR SOXR"/>
    <property type="match status" value="1"/>
</dbReference>
<dbReference type="Proteomes" id="UP001595556">
    <property type="component" value="Unassembled WGS sequence"/>
</dbReference>
<sequence>MISKPNEDMMKIGQLASATDTAVETIRFYEAQGLLPRPHRAENNYRVYEDAHVERLAFIRQCRALGMSLNEIGKLIQFREQPAQDCHPVDAIVEEHIAHVGQRIRELRSLERELKAIRALCRGPESVHGCGILLELDAKSASKSGARRRAIDGIHAKHD</sequence>